<organism evidence="3 4">
    <name type="scientific">Rhodovibrio sodomensis</name>
    <dbReference type="NCBI Taxonomy" id="1088"/>
    <lineage>
        <taxon>Bacteria</taxon>
        <taxon>Pseudomonadati</taxon>
        <taxon>Pseudomonadota</taxon>
        <taxon>Alphaproteobacteria</taxon>
        <taxon>Rhodospirillales</taxon>
        <taxon>Rhodovibrionaceae</taxon>
        <taxon>Rhodovibrio</taxon>
    </lineage>
</organism>
<dbReference type="RefSeq" id="WP_200341431.1">
    <property type="nucleotide sequence ID" value="NZ_NRRL01000038.1"/>
</dbReference>
<keyword evidence="2" id="KW-0472">Membrane</keyword>
<keyword evidence="2" id="KW-0812">Transmembrane</keyword>
<protein>
    <submittedName>
        <fullName evidence="3">Uncharacterized protein</fullName>
    </submittedName>
</protein>
<evidence type="ECO:0000256" key="1">
    <source>
        <dbReference type="SAM" id="MobiDB-lite"/>
    </source>
</evidence>
<name>A0ABS1DFU3_9PROT</name>
<comment type="caution">
    <text evidence="3">The sequence shown here is derived from an EMBL/GenBank/DDBJ whole genome shotgun (WGS) entry which is preliminary data.</text>
</comment>
<evidence type="ECO:0000313" key="3">
    <source>
        <dbReference type="EMBL" id="MBK1669104.1"/>
    </source>
</evidence>
<dbReference type="EMBL" id="NRRL01000038">
    <property type="protein sequence ID" value="MBK1669104.1"/>
    <property type="molecule type" value="Genomic_DNA"/>
</dbReference>
<sequence length="116" mass="11861">MSEIASLYVATVRLSPVATALLAACCLTLLLSLAVFCVRQATAPMVVATVAFLPALGVDIGEEAHEAYQRGLLAQACADRPAPATAEICSRAVPLLAKGSPAPSEASAPLQTARID</sequence>
<keyword evidence="4" id="KW-1185">Reference proteome</keyword>
<keyword evidence="2" id="KW-1133">Transmembrane helix</keyword>
<feature type="transmembrane region" description="Helical" evidence="2">
    <location>
        <begin position="17"/>
        <end position="38"/>
    </location>
</feature>
<dbReference type="Proteomes" id="UP001296873">
    <property type="component" value="Unassembled WGS sequence"/>
</dbReference>
<evidence type="ECO:0000256" key="2">
    <source>
        <dbReference type="SAM" id="Phobius"/>
    </source>
</evidence>
<evidence type="ECO:0000313" key="4">
    <source>
        <dbReference type="Proteomes" id="UP001296873"/>
    </source>
</evidence>
<reference evidence="3 4" key="1">
    <citation type="journal article" date="2020" name="Microorganisms">
        <title>Osmotic Adaptation and Compatible Solute Biosynthesis of Phototrophic Bacteria as Revealed from Genome Analyses.</title>
        <authorList>
            <person name="Imhoff J.F."/>
            <person name="Rahn T."/>
            <person name="Kunzel S."/>
            <person name="Keller A."/>
            <person name="Neulinger S.C."/>
        </authorList>
    </citation>
    <scope>NUCLEOTIDE SEQUENCE [LARGE SCALE GENOMIC DNA]</scope>
    <source>
        <strain evidence="3 4">DSM 9895</strain>
    </source>
</reference>
<accession>A0ABS1DFU3</accession>
<proteinExistence type="predicted"/>
<feature type="region of interest" description="Disordered" evidence="1">
    <location>
        <begin position="97"/>
        <end position="116"/>
    </location>
</feature>
<gene>
    <name evidence="3" type="ORF">CKO28_13780</name>
</gene>